<dbReference type="Proteomes" id="UP000188169">
    <property type="component" value="Unassembled WGS sequence"/>
</dbReference>
<dbReference type="OrthoDB" id="9909799at2"/>
<gene>
    <name evidence="1" type="ORF">A1019T_01803</name>
</gene>
<dbReference type="AlphaFoldDB" id="A0A1R4EH56"/>
<dbReference type="STRING" id="1945520.A1019T_01803"/>
<reference evidence="2" key="1">
    <citation type="submission" date="2017-02" db="EMBL/GenBank/DDBJ databases">
        <authorList>
            <person name="Mornico D."/>
        </authorList>
    </citation>
    <scope>NUCLEOTIDE SEQUENCE [LARGE SCALE GENOMIC DNA]</scope>
</reference>
<organism evidence="1 2">
    <name type="scientific">Psychrobacter pasteurii</name>
    <dbReference type="NCBI Taxonomy" id="1945520"/>
    <lineage>
        <taxon>Bacteria</taxon>
        <taxon>Pseudomonadati</taxon>
        <taxon>Pseudomonadota</taxon>
        <taxon>Gammaproteobacteria</taxon>
        <taxon>Moraxellales</taxon>
        <taxon>Moraxellaceae</taxon>
        <taxon>Psychrobacter</taxon>
    </lineage>
</organism>
<protein>
    <submittedName>
        <fullName evidence="1">Uncharacterized protein</fullName>
    </submittedName>
</protein>
<proteinExistence type="predicted"/>
<evidence type="ECO:0000313" key="2">
    <source>
        <dbReference type="Proteomes" id="UP000188169"/>
    </source>
</evidence>
<keyword evidence="2" id="KW-1185">Reference proteome</keyword>
<name>A0A1R4EH56_9GAMM</name>
<accession>A0A1R4EH56</accession>
<evidence type="ECO:0000313" key="1">
    <source>
        <dbReference type="EMBL" id="SJM37818.1"/>
    </source>
</evidence>
<dbReference type="EMBL" id="FUGD01000107">
    <property type="protein sequence ID" value="SJM37818.1"/>
    <property type="molecule type" value="Genomic_DNA"/>
</dbReference>
<dbReference type="RefSeq" id="WP_077449202.1">
    <property type="nucleotide sequence ID" value="NZ_FUGD01000107.1"/>
</dbReference>
<sequence length="64" mass="6916">MANPTFTAAKITRDGVTGLYHCEFTVSGTDVKAEGVGDTEYQAKRHAVVTYRKANPLAFLDIPA</sequence>